<keyword evidence="3" id="KW-1185">Reference proteome</keyword>
<dbReference type="SUPFAM" id="SSF55729">
    <property type="entry name" value="Acyl-CoA N-acyltransferases (Nat)"/>
    <property type="match status" value="1"/>
</dbReference>
<proteinExistence type="predicted"/>
<dbReference type="AlphaFoldDB" id="A0A285HYS9"/>
<dbReference type="GO" id="GO:0008080">
    <property type="term" value="F:N-acetyltransferase activity"/>
    <property type="evidence" value="ECO:0007669"/>
    <property type="project" value="TreeGrafter"/>
</dbReference>
<dbReference type="CDD" id="cd04301">
    <property type="entry name" value="NAT_SF"/>
    <property type="match status" value="1"/>
</dbReference>
<organism evidence="2 3">
    <name type="scientific">Orenia metallireducens</name>
    <dbReference type="NCBI Taxonomy" id="1413210"/>
    <lineage>
        <taxon>Bacteria</taxon>
        <taxon>Bacillati</taxon>
        <taxon>Bacillota</taxon>
        <taxon>Clostridia</taxon>
        <taxon>Halanaerobiales</taxon>
        <taxon>Halobacteroidaceae</taxon>
        <taxon>Orenia</taxon>
    </lineage>
</organism>
<reference evidence="3" key="1">
    <citation type="submission" date="2017-09" db="EMBL/GenBank/DDBJ databases">
        <authorList>
            <person name="Varghese N."/>
            <person name="Submissions S."/>
        </authorList>
    </citation>
    <scope>NUCLEOTIDE SEQUENCE [LARGE SCALE GENOMIC DNA]</scope>
    <source>
        <strain evidence="3">MSL47</strain>
    </source>
</reference>
<name>A0A285HYS9_9FIRM</name>
<feature type="domain" description="N-acetyltransferase" evidence="1">
    <location>
        <begin position="8"/>
        <end position="148"/>
    </location>
</feature>
<dbReference type="OrthoDB" id="5292888at2"/>
<protein>
    <recommendedName>
        <fullName evidence="1">N-acetyltransferase domain-containing protein</fullName>
    </recommendedName>
</protein>
<dbReference type="EMBL" id="OBDZ01000026">
    <property type="protein sequence ID" value="SNY39976.1"/>
    <property type="molecule type" value="Genomic_DNA"/>
</dbReference>
<evidence type="ECO:0000313" key="2">
    <source>
        <dbReference type="EMBL" id="SNY39976.1"/>
    </source>
</evidence>
<gene>
    <name evidence="2" type="ORF">SAMN06265827_12626</name>
</gene>
<dbReference type="RefSeq" id="WP_097018937.1">
    <property type="nucleotide sequence ID" value="NZ_OBDZ01000026.1"/>
</dbReference>
<dbReference type="Pfam" id="PF13673">
    <property type="entry name" value="Acetyltransf_10"/>
    <property type="match status" value="1"/>
</dbReference>
<dbReference type="InterPro" id="IPR039143">
    <property type="entry name" value="GNPNAT1-like"/>
</dbReference>
<dbReference type="PANTHER" id="PTHR13355">
    <property type="entry name" value="GLUCOSAMINE 6-PHOSPHATE N-ACETYLTRANSFERASE"/>
    <property type="match status" value="1"/>
</dbReference>
<evidence type="ECO:0000259" key="1">
    <source>
        <dbReference type="PROSITE" id="PS51186"/>
    </source>
</evidence>
<dbReference type="InterPro" id="IPR000182">
    <property type="entry name" value="GNAT_dom"/>
</dbReference>
<dbReference type="InterPro" id="IPR016181">
    <property type="entry name" value="Acyl_CoA_acyltransferase"/>
</dbReference>
<sequence>MNFGNNHFEFISLDSKWYEQVVNLRYENFFKDLSLPREIVADSNEEESSHLVCINSERVLGYGRLTIDQNISQISQVVVDLEVRGQGIGEEIIRRLIERVIENNSDKIYLNARLDAIDFYTKFDFKAVGEVFASDKTGILHQRMERLS</sequence>
<dbReference type="Gene3D" id="3.40.630.30">
    <property type="match status" value="1"/>
</dbReference>
<dbReference type="PROSITE" id="PS51186">
    <property type="entry name" value="GNAT"/>
    <property type="match status" value="1"/>
</dbReference>
<accession>A0A285HYS9</accession>
<dbReference type="Proteomes" id="UP000219573">
    <property type="component" value="Unassembled WGS sequence"/>
</dbReference>
<evidence type="ECO:0000313" key="3">
    <source>
        <dbReference type="Proteomes" id="UP000219573"/>
    </source>
</evidence>